<dbReference type="RefSeq" id="WP_279967160.1">
    <property type="nucleotide sequence ID" value="NZ_CP122537.1"/>
</dbReference>
<proteinExistence type="predicted"/>
<gene>
    <name evidence="1" type="ORF">P8627_07570</name>
</gene>
<sequence length="71" mass="7521">MTAARYAPIPFGFILSGLISRLVSGIAAGRAAGTAEGMLELWMRNRAMATPALRIVAQIAPRRAARLVRAA</sequence>
<dbReference type="Proteomes" id="UP001243420">
    <property type="component" value="Chromosome"/>
</dbReference>
<reference evidence="1 2" key="1">
    <citation type="submission" date="2023-04" db="EMBL/GenBank/DDBJ databases">
        <title>Jannaschia ovalis sp. nov., a marine bacterium isolated from sea tidal flat.</title>
        <authorList>
            <person name="Kwon D.Y."/>
            <person name="Kim J.-J."/>
        </authorList>
    </citation>
    <scope>NUCLEOTIDE SEQUENCE [LARGE SCALE GENOMIC DNA]</scope>
    <source>
        <strain evidence="1 2">GRR-S6-38</strain>
    </source>
</reference>
<protein>
    <submittedName>
        <fullName evidence="1">DUF2798 domain-containing protein</fullName>
    </submittedName>
</protein>
<evidence type="ECO:0000313" key="1">
    <source>
        <dbReference type="EMBL" id="WGH80113.1"/>
    </source>
</evidence>
<dbReference type="EMBL" id="CP122537">
    <property type="protein sequence ID" value="WGH80113.1"/>
    <property type="molecule type" value="Genomic_DNA"/>
</dbReference>
<accession>A0ABY8LJ20</accession>
<evidence type="ECO:0000313" key="2">
    <source>
        <dbReference type="Proteomes" id="UP001243420"/>
    </source>
</evidence>
<name>A0ABY8LJ20_9RHOB</name>
<keyword evidence="2" id="KW-1185">Reference proteome</keyword>
<organism evidence="1 2">
    <name type="scientific">Jannaschia ovalis</name>
    <dbReference type="NCBI Taxonomy" id="3038773"/>
    <lineage>
        <taxon>Bacteria</taxon>
        <taxon>Pseudomonadati</taxon>
        <taxon>Pseudomonadota</taxon>
        <taxon>Alphaproteobacteria</taxon>
        <taxon>Rhodobacterales</taxon>
        <taxon>Roseobacteraceae</taxon>
        <taxon>Jannaschia</taxon>
    </lineage>
</organism>